<dbReference type="SUPFAM" id="SSF53850">
    <property type="entry name" value="Periplasmic binding protein-like II"/>
    <property type="match status" value="1"/>
</dbReference>
<dbReference type="EMBL" id="CP001339">
    <property type="protein sequence ID" value="ACL71110.1"/>
    <property type="molecule type" value="Genomic_DNA"/>
</dbReference>
<dbReference type="InterPro" id="IPR024370">
    <property type="entry name" value="PBP_domain"/>
</dbReference>
<feature type="chain" id="PRO_5002870589" evidence="2">
    <location>
        <begin position="21"/>
        <end position="291"/>
    </location>
</feature>
<dbReference type="PANTHER" id="PTHR30570:SF1">
    <property type="entry name" value="PHOSPHATE-BINDING PROTEIN PSTS"/>
    <property type="match status" value="1"/>
</dbReference>
<dbReference type="STRING" id="396588.Tgr7_0005"/>
<dbReference type="KEGG" id="tgr:Tgr7_0005"/>
<accession>B8GSS5</accession>
<feature type="domain" description="PBP" evidence="3">
    <location>
        <begin position="36"/>
        <end position="250"/>
    </location>
</feature>
<name>B8GSS5_THISH</name>
<reference evidence="4 5" key="1">
    <citation type="journal article" date="2011" name="Stand. Genomic Sci.">
        <title>Complete genome sequence of 'Thioalkalivibrio sulfidophilus' HL-EbGr7.</title>
        <authorList>
            <person name="Muyzer G."/>
            <person name="Sorokin D.Y."/>
            <person name="Mavromatis K."/>
            <person name="Lapidus A."/>
            <person name="Clum A."/>
            <person name="Ivanova N."/>
            <person name="Pati A."/>
            <person name="d'Haeseleer P."/>
            <person name="Woyke T."/>
            <person name="Kyrpides N.C."/>
        </authorList>
    </citation>
    <scope>NUCLEOTIDE SEQUENCE [LARGE SCALE GENOMIC DNA]</scope>
    <source>
        <strain evidence="4 5">HL-EbGR7</strain>
    </source>
</reference>
<evidence type="ECO:0000313" key="5">
    <source>
        <dbReference type="Proteomes" id="UP000002383"/>
    </source>
</evidence>
<dbReference type="Pfam" id="PF12849">
    <property type="entry name" value="PBP_like_2"/>
    <property type="match status" value="1"/>
</dbReference>
<evidence type="ECO:0000256" key="1">
    <source>
        <dbReference type="ARBA" id="ARBA00022729"/>
    </source>
</evidence>
<keyword evidence="5" id="KW-1185">Reference proteome</keyword>
<dbReference type="RefSeq" id="WP_012636599.1">
    <property type="nucleotide sequence ID" value="NC_011901.1"/>
</dbReference>
<keyword evidence="1 2" id="KW-0732">Signal</keyword>
<dbReference type="InterPro" id="IPR050811">
    <property type="entry name" value="Phosphate_ABC_transporter"/>
</dbReference>
<dbReference type="AlphaFoldDB" id="B8GSS5"/>
<evidence type="ECO:0000313" key="4">
    <source>
        <dbReference type="EMBL" id="ACL71110.1"/>
    </source>
</evidence>
<dbReference type="Gene3D" id="3.40.190.10">
    <property type="entry name" value="Periplasmic binding protein-like II"/>
    <property type="match status" value="2"/>
</dbReference>
<evidence type="ECO:0000259" key="3">
    <source>
        <dbReference type="Pfam" id="PF12849"/>
    </source>
</evidence>
<protein>
    <submittedName>
        <fullName evidence="4">Extracellular solute-binding protein, family 1</fullName>
    </submittedName>
</protein>
<dbReference type="HOGENOM" id="CLU_026228_5_1_6"/>
<feature type="signal peptide" evidence="2">
    <location>
        <begin position="1"/>
        <end position="20"/>
    </location>
</feature>
<gene>
    <name evidence="4" type="ordered locus">Tgr7_0005</name>
</gene>
<organism evidence="4 5">
    <name type="scientific">Thioalkalivibrio sulfidiphilus (strain HL-EbGR7)</name>
    <dbReference type="NCBI Taxonomy" id="396588"/>
    <lineage>
        <taxon>Bacteria</taxon>
        <taxon>Pseudomonadati</taxon>
        <taxon>Pseudomonadota</taxon>
        <taxon>Gammaproteobacteria</taxon>
        <taxon>Chromatiales</taxon>
        <taxon>Ectothiorhodospiraceae</taxon>
        <taxon>Thioalkalivibrio</taxon>
    </lineage>
</organism>
<evidence type="ECO:0000256" key="2">
    <source>
        <dbReference type="SAM" id="SignalP"/>
    </source>
</evidence>
<dbReference type="Proteomes" id="UP000002383">
    <property type="component" value="Chromosome"/>
</dbReference>
<dbReference type="PANTHER" id="PTHR30570">
    <property type="entry name" value="PERIPLASMIC PHOSPHATE BINDING COMPONENT OF PHOSPHATE ABC TRANSPORTER"/>
    <property type="match status" value="1"/>
</dbReference>
<dbReference type="eggNOG" id="COG0226">
    <property type="taxonomic scope" value="Bacteria"/>
</dbReference>
<sequence precursor="true">MMRKIVLAGLLGLTANLAYAETTLSWAGCGISRHAFMEELAVAFKEQTGITIDLVGGGASRGIRETVSMGADMGGTCRLPLDGHEAEVGAHLEPVAWDALVVMAHKDVPVDNITLEQLRDMFLGRLTNWSQLGGPDQPMLVYARQGKTSGVGFAKRRLIYANMDQEFTATQFFASSGPLERAIEATPWSVGVTGISSAQRRDVKILKLDGLEPSYDNIRTGAYTLYRPLYVVSNPDNPKNAEVQQFVRFVGTRQGRDVIRANGCVPYTDALALIMKQLDQERRARDMGLYN</sequence>
<proteinExistence type="predicted"/>